<gene>
    <name evidence="2" type="ORF">AVDCRST_MAG86-3379</name>
</gene>
<proteinExistence type="predicted"/>
<dbReference type="Gene3D" id="3.90.320.10">
    <property type="match status" value="1"/>
</dbReference>
<name>A0A6J4VQE3_9DEIN</name>
<dbReference type="Pfam" id="PF12705">
    <property type="entry name" value="PDDEXK_1"/>
    <property type="match status" value="1"/>
</dbReference>
<dbReference type="InterPro" id="IPR038726">
    <property type="entry name" value="PDDEXK_AddAB-type"/>
</dbReference>
<dbReference type="EMBL" id="CADCWP010000304">
    <property type="protein sequence ID" value="CAA9585070.1"/>
    <property type="molecule type" value="Genomic_DNA"/>
</dbReference>
<evidence type="ECO:0000313" key="2">
    <source>
        <dbReference type="EMBL" id="CAA9585070.1"/>
    </source>
</evidence>
<evidence type="ECO:0000259" key="1">
    <source>
        <dbReference type="Pfam" id="PF12705"/>
    </source>
</evidence>
<accession>A0A6J4VQE3</accession>
<feature type="domain" description="PD-(D/E)XK endonuclease-like" evidence="1">
    <location>
        <begin position="3"/>
        <end position="309"/>
    </location>
</feature>
<dbReference type="InterPro" id="IPR011604">
    <property type="entry name" value="PDDEXK-like_dom_sf"/>
</dbReference>
<sequence length="321" mass="35923">MVWSFSAGRSFDRCPRRWFFRSVVGHHAAKDPARREAYLLSKLDSLWSWRGRLVDDVIANHVVPTLTVGRDPDLAPLLAVARESHEAHLAFASAHRLREAAMRPSQHPDFLALLEVERGAPPSDADLAKAWGDVETALTNLLAMHALLERLKGAALLLPQRALTYKRTLAGGEPVTVRAVPDLLAFFNDAPPLIVDWKVHTHAATDYREQLAGYALALVRSDGQWGLPNLRRLTPTDVDLIEVQLLKDELRSYTLTDEDFRNIDVDRGESAMRMQALLKDRSKGDRDPYTVPTTTDLRTCEGCNFRALCWDGLAGPRYGVT</sequence>
<dbReference type="AlphaFoldDB" id="A0A6J4VQE3"/>
<organism evidence="2">
    <name type="scientific">uncultured Truepera sp</name>
    <dbReference type="NCBI Taxonomy" id="543023"/>
    <lineage>
        <taxon>Bacteria</taxon>
        <taxon>Thermotogati</taxon>
        <taxon>Deinococcota</taxon>
        <taxon>Deinococci</taxon>
        <taxon>Trueperales</taxon>
        <taxon>Trueperaceae</taxon>
        <taxon>Truepera</taxon>
        <taxon>environmental samples</taxon>
    </lineage>
</organism>
<reference evidence="2" key="1">
    <citation type="submission" date="2020-02" db="EMBL/GenBank/DDBJ databases">
        <authorList>
            <person name="Meier V. D."/>
        </authorList>
    </citation>
    <scope>NUCLEOTIDE SEQUENCE</scope>
    <source>
        <strain evidence="2">AVDCRST_MAG86</strain>
    </source>
</reference>
<protein>
    <recommendedName>
        <fullName evidence="1">PD-(D/E)XK endonuclease-like domain-containing protein</fullName>
    </recommendedName>
</protein>